<protein>
    <submittedName>
        <fullName evidence="4">Signaling protein</fullName>
    </submittedName>
</protein>
<feature type="transmembrane region" description="Helical" evidence="1">
    <location>
        <begin position="82"/>
        <end position="102"/>
    </location>
</feature>
<dbReference type="PANTHER" id="PTHR35152:SF1">
    <property type="entry name" value="DOMAIN SIGNALLING PROTEIN, PUTATIVE (AFU_ORTHOLOGUE AFUA_5G11310)-RELATED"/>
    <property type="match status" value="1"/>
</dbReference>
<feature type="transmembrane region" description="Helical" evidence="1">
    <location>
        <begin position="52"/>
        <end position="76"/>
    </location>
</feature>
<organism evidence="4 5">
    <name type="scientific">Roseobacter fucihabitans</name>
    <dbReference type="NCBI Taxonomy" id="1537242"/>
    <lineage>
        <taxon>Bacteria</taxon>
        <taxon>Pseudomonadati</taxon>
        <taxon>Pseudomonadota</taxon>
        <taxon>Alphaproteobacteria</taxon>
        <taxon>Rhodobacterales</taxon>
        <taxon>Roseobacteraceae</taxon>
        <taxon>Roseobacter</taxon>
    </lineage>
</organism>
<dbReference type="Pfam" id="PF00990">
    <property type="entry name" value="GGDEF"/>
    <property type="match status" value="1"/>
</dbReference>
<keyword evidence="1" id="KW-0472">Membrane</keyword>
<dbReference type="EMBL" id="CP143423">
    <property type="protein sequence ID" value="WVX51163.1"/>
    <property type="molecule type" value="Genomic_DNA"/>
</dbReference>
<dbReference type="SUPFAM" id="SSF55073">
    <property type="entry name" value="Nucleotide cyclase"/>
    <property type="match status" value="1"/>
</dbReference>
<feature type="transmembrane region" description="Helical" evidence="1">
    <location>
        <begin position="219"/>
        <end position="239"/>
    </location>
</feature>
<dbReference type="PROSITE" id="PS50924">
    <property type="entry name" value="MHYT"/>
    <property type="match status" value="1"/>
</dbReference>
<feature type="transmembrane region" description="Helical" evidence="1">
    <location>
        <begin position="114"/>
        <end position="133"/>
    </location>
</feature>
<evidence type="ECO:0000313" key="4">
    <source>
        <dbReference type="EMBL" id="WVX51163.1"/>
    </source>
</evidence>
<dbReference type="PANTHER" id="PTHR35152">
    <property type="entry name" value="DOMAIN SIGNALLING PROTEIN, PUTATIVE (AFU_ORTHOLOGUE AFUA_5G11310)-RELATED"/>
    <property type="match status" value="1"/>
</dbReference>
<feature type="transmembrane region" description="Helical" evidence="1">
    <location>
        <begin position="145"/>
        <end position="166"/>
    </location>
</feature>
<name>A0ABZ2BZK1_9RHOB</name>
<dbReference type="NCBIfam" id="TIGR00254">
    <property type="entry name" value="GGDEF"/>
    <property type="match status" value="1"/>
</dbReference>
<evidence type="ECO:0000256" key="1">
    <source>
        <dbReference type="PROSITE-ProRule" id="PRU00244"/>
    </source>
</evidence>
<dbReference type="RefSeq" id="WP_338469210.1">
    <property type="nucleotide sequence ID" value="NZ_CP143423.1"/>
</dbReference>
<accession>A0ABZ2BZK1</accession>
<evidence type="ECO:0000259" key="3">
    <source>
        <dbReference type="PROSITE" id="PS50924"/>
    </source>
</evidence>
<dbReference type="InterPro" id="IPR043128">
    <property type="entry name" value="Rev_trsase/Diguanyl_cyclase"/>
</dbReference>
<dbReference type="Pfam" id="PF03707">
    <property type="entry name" value="MHYT"/>
    <property type="match status" value="3"/>
</dbReference>
<evidence type="ECO:0000259" key="2">
    <source>
        <dbReference type="PROSITE" id="PS50887"/>
    </source>
</evidence>
<dbReference type="Proteomes" id="UP001318682">
    <property type="component" value="Chromosome"/>
</dbReference>
<dbReference type="PROSITE" id="PS50887">
    <property type="entry name" value="GGDEF"/>
    <property type="match status" value="1"/>
</dbReference>
<dbReference type="InterPro" id="IPR000160">
    <property type="entry name" value="GGDEF_dom"/>
</dbReference>
<dbReference type="Gene3D" id="3.30.70.270">
    <property type="match status" value="1"/>
</dbReference>
<dbReference type="InterPro" id="IPR005330">
    <property type="entry name" value="MHYT_dom"/>
</dbReference>
<feature type="domain" description="MHYT" evidence="3">
    <location>
        <begin position="16"/>
        <end position="203"/>
    </location>
</feature>
<keyword evidence="5" id="KW-1185">Reference proteome</keyword>
<feature type="transmembrane region" description="Helical" evidence="1">
    <location>
        <begin position="20"/>
        <end position="40"/>
    </location>
</feature>
<feature type="domain" description="GGDEF" evidence="2">
    <location>
        <begin position="288"/>
        <end position="313"/>
    </location>
</feature>
<sequence length="313" mass="33884">MEAEVYRVIECLTHEHHYGLLAVATLICLSGSFLTALVARKITFSHDMRRRIQTFLAALIGGATIWSTHFISMLAYDPGYPHGFDAMLTAVSLLIAVSGLFVAKTTLGYAPSPLNYALGGIAFGLTVAVMHYIGMAAYRLPGDIAWNPITVLVSVALGSIFGVAAFHRFILPVTKYCWLGGAAFMVLSICSMHFTGMTAFTLEFSPLIEIPDPVISDTVFGIVISSVTSALFIIGYIGVRLEDGADSDAQVRVEATATIDALTQLPNRLGLTRELSSCKNLLQLDKTLKIAILTIDLDRFKEVNDLYGHADGE</sequence>
<reference evidence="5" key="1">
    <citation type="submission" date="2024-01" db="EMBL/GenBank/DDBJ databases">
        <title>Roseobacter fucihabitans sp. nov., isolated from the brown alga Fucus spiralis.</title>
        <authorList>
            <person name="Hahnke S."/>
            <person name="Berger M."/>
            <person name="Schlingloff A."/>
            <person name="Athale I."/>
            <person name="Neumann-Schaal M."/>
            <person name="Adenaya A."/>
            <person name="Poehlein A."/>
            <person name="Daniel R."/>
            <person name="Pertersen J."/>
            <person name="Brinkhoff T."/>
        </authorList>
    </citation>
    <scope>NUCLEOTIDE SEQUENCE [LARGE SCALE GENOMIC DNA]</scope>
    <source>
        <strain evidence="5">B14</strain>
    </source>
</reference>
<feature type="transmembrane region" description="Helical" evidence="1">
    <location>
        <begin position="178"/>
        <end position="199"/>
    </location>
</feature>
<dbReference type="InterPro" id="IPR029787">
    <property type="entry name" value="Nucleotide_cyclase"/>
</dbReference>
<gene>
    <name evidence="4" type="ORF">ROLI_042640</name>
</gene>
<keyword evidence="1" id="KW-0812">Transmembrane</keyword>
<evidence type="ECO:0000313" key="5">
    <source>
        <dbReference type="Proteomes" id="UP001318682"/>
    </source>
</evidence>
<proteinExistence type="predicted"/>
<keyword evidence="1" id="KW-1133">Transmembrane helix</keyword>